<evidence type="ECO:0000256" key="11">
    <source>
        <dbReference type="SAM" id="MobiDB-lite"/>
    </source>
</evidence>
<dbReference type="EC" id="2.4.1.-" evidence="10"/>
<keyword evidence="5" id="KW-0808">Transferase</keyword>
<dbReference type="GO" id="GO:0005789">
    <property type="term" value="C:endoplasmic reticulum membrane"/>
    <property type="evidence" value="ECO:0007669"/>
    <property type="project" value="UniProtKB-SubCell"/>
</dbReference>
<dbReference type="Pfam" id="PF03901">
    <property type="entry name" value="Glyco_transf_22"/>
    <property type="match status" value="1"/>
</dbReference>
<evidence type="ECO:0000256" key="7">
    <source>
        <dbReference type="ARBA" id="ARBA00022824"/>
    </source>
</evidence>
<dbReference type="EMBL" id="JAGHQM010000908">
    <property type="protein sequence ID" value="KAH0557109.1"/>
    <property type="molecule type" value="Genomic_DNA"/>
</dbReference>
<gene>
    <name evidence="12" type="ORF">GP486_005104</name>
</gene>
<feature type="transmembrane region" description="Helical" evidence="10">
    <location>
        <begin position="643"/>
        <end position="662"/>
    </location>
</feature>
<keyword evidence="4 10" id="KW-0328">Glycosyltransferase</keyword>
<feature type="transmembrane region" description="Helical" evidence="10">
    <location>
        <begin position="476"/>
        <end position="496"/>
    </location>
</feature>
<evidence type="ECO:0000256" key="8">
    <source>
        <dbReference type="ARBA" id="ARBA00022989"/>
    </source>
</evidence>
<sequence>MATKDAEVSLRLRENKRRHRARQKEYTADLERQLRELQREGVRATIEVQVEARKVVKENKRLRALLRQVGVEDGLVEKWLREDEGKKAEAGDCGRRRDCVGRKADSVCGRGTTVNEAVAPGIIGASGERICREGPTGMAAGDCDLYVRNGGNTQTGNGSPTESPATTNDANTTNQPSSALSSTCSSSSQKKCNRAPSALTPATPRQPSPLILPPCKLLTRLSADPSADLLQLPLLPSESQSSSSPHKPSNSNDEEEEPGIPCTQAYLMLTQYATSEEKLDEVAKILEEGCVKDKKGGGCRDGDAHLLERERKLSEQGQILYADQLLAAAAPTVHTAAYAPIQDCDEVFNYWEPTHYLSHGYGLQTWEYSPEFAIRSWAYVGLHALAGKLALVFEFYFTRIILAFACAVCETRLFSTIQRTLNPRVGLLFLLATVSSPGMFHASAAYLPSSFAMNMTMLGMSAFMDWQGGLKTAHGIFWFAAGGILGWPFALALAVPFLLEELVLAAISGEVVGILSRVLDGTARSFILLALVTAVDTFFYRRLEVVPFNIVRYNVFSGSGKGPDIFGTEPWHFYIRNLLLNFNIWLVFAIGALPLVVLQHRDRSLSSSKQTAFRSLVFVSPFYLWLAIFTIQPHKEERFMFPAYPALALNAAVGLHVALSYIGSSNPRTMFGMIPPKIRLAVVSVLVIGAIDAGLWRIVGMVTAYSAPLHIYGALQGLGQTTSGDTLCFGKEWYRFPSSYFLPNGMKAKFVKSAFDGLLPGEFHEGKTGFGIWSGTWLIPSGMNDENQEDMSKYISLSQCSFLVDSYFPGSEASGLEPHYILDTANWQELSCSHFLDASRTSLLGRTLWLPDSSLIPKRFRRQYGRYCLLRRKREI</sequence>
<feature type="region of interest" description="Disordered" evidence="11">
    <location>
        <begin position="235"/>
        <end position="258"/>
    </location>
</feature>
<evidence type="ECO:0000256" key="1">
    <source>
        <dbReference type="ARBA" id="ARBA00004477"/>
    </source>
</evidence>
<feature type="transmembrane region" description="Helical" evidence="10">
    <location>
        <begin position="611"/>
        <end position="631"/>
    </location>
</feature>
<feature type="compositionally biased region" description="Polar residues" evidence="11">
    <location>
        <begin position="150"/>
        <end position="176"/>
    </location>
</feature>
<evidence type="ECO:0000256" key="3">
    <source>
        <dbReference type="ARBA" id="ARBA00007063"/>
    </source>
</evidence>
<dbReference type="GO" id="GO:0006487">
    <property type="term" value="P:protein N-linked glycosylation"/>
    <property type="evidence" value="ECO:0007669"/>
    <property type="project" value="TreeGrafter"/>
</dbReference>
<keyword evidence="6 10" id="KW-0812">Transmembrane</keyword>
<dbReference type="GO" id="GO:0000026">
    <property type="term" value="F:alpha-1,2-mannosyltransferase activity"/>
    <property type="evidence" value="ECO:0007669"/>
    <property type="project" value="TreeGrafter"/>
</dbReference>
<name>A0A9P8RMW6_9PEZI</name>
<evidence type="ECO:0000256" key="2">
    <source>
        <dbReference type="ARBA" id="ARBA00004922"/>
    </source>
</evidence>
<evidence type="ECO:0000256" key="5">
    <source>
        <dbReference type="ARBA" id="ARBA00022679"/>
    </source>
</evidence>
<evidence type="ECO:0000313" key="12">
    <source>
        <dbReference type="EMBL" id="KAH0557109.1"/>
    </source>
</evidence>
<keyword evidence="13" id="KW-1185">Reference proteome</keyword>
<comment type="caution">
    <text evidence="12">The sequence shown here is derived from an EMBL/GenBank/DDBJ whole genome shotgun (WGS) entry which is preliminary data.</text>
</comment>
<evidence type="ECO:0000313" key="13">
    <source>
        <dbReference type="Proteomes" id="UP000750711"/>
    </source>
</evidence>
<feature type="compositionally biased region" description="Low complexity" evidence="11">
    <location>
        <begin position="235"/>
        <end position="251"/>
    </location>
</feature>
<dbReference type="InterPro" id="IPR005599">
    <property type="entry name" value="GPI_mannosylTrfase"/>
</dbReference>
<proteinExistence type="inferred from homology"/>
<feature type="compositionally biased region" description="Basic and acidic residues" evidence="11">
    <location>
        <begin position="1"/>
        <end position="13"/>
    </location>
</feature>
<feature type="region of interest" description="Disordered" evidence="11">
    <location>
        <begin position="150"/>
        <end position="210"/>
    </location>
</feature>
<dbReference type="CDD" id="cd14688">
    <property type="entry name" value="bZIP_YAP"/>
    <property type="match status" value="1"/>
</dbReference>
<evidence type="ECO:0000256" key="10">
    <source>
        <dbReference type="RuleBase" id="RU363075"/>
    </source>
</evidence>
<evidence type="ECO:0000256" key="9">
    <source>
        <dbReference type="ARBA" id="ARBA00023136"/>
    </source>
</evidence>
<dbReference type="PANTHER" id="PTHR22760:SF2">
    <property type="entry name" value="ALPHA-1,2-MANNOSYLTRANSFERASE ALG9"/>
    <property type="match status" value="1"/>
</dbReference>
<feature type="transmembrane region" description="Helical" evidence="10">
    <location>
        <begin position="389"/>
        <end position="409"/>
    </location>
</feature>
<feature type="transmembrane region" description="Helical" evidence="10">
    <location>
        <begin position="578"/>
        <end position="599"/>
    </location>
</feature>
<feature type="transmembrane region" description="Helical" evidence="10">
    <location>
        <begin position="678"/>
        <end position="699"/>
    </location>
</feature>
<evidence type="ECO:0000256" key="6">
    <source>
        <dbReference type="ARBA" id="ARBA00022692"/>
    </source>
</evidence>
<protein>
    <recommendedName>
        <fullName evidence="10">Mannosyltransferase</fullName>
        <ecNumber evidence="10">2.4.1.-</ecNumber>
    </recommendedName>
</protein>
<comment type="pathway">
    <text evidence="2">Protein modification; protein glycosylation.</text>
</comment>
<dbReference type="PANTHER" id="PTHR22760">
    <property type="entry name" value="GLYCOSYLTRANSFERASE"/>
    <property type="match status" value="1"/>
</dbReference>
<keyword evidence="7 10" id="KW-0256">Endoplasmic reticulum</keyword>
<dbReference type="Proteomes" id="UP000750711">
    <property type="component" value="Unassembled WGS sequence"/>
</dbReference>
<evidence type="ECO:0000256" key="4">
    <source>
        <dbReference type="ARBA" id="ARBA00022676"/>
    </source>
</evidence>
<feature type="region of interest" description="Disordered" evidence="11">
    <location>
        <begin position="1"/>
        <end position="23"/>
    </location>
</feature>
<organism evidence="12 13">
    <name type="scientific">Trichoglossum hirsutum</name>
    <dbReference type="NCBI Taxonomy" id="265104"/>
    <lineage>
        <taxon>Eukaryota</taxon>
        <taxon>Fungi</taxon>
        <taxon>Dikarya</taxon>
        <taxon>Ascomycota</taxon>
        <taxon>Pezizomycotina</taxon>
        <taxon>Geoglossomycetes</taxon>
        <taxon>Geoglossales</taxon>
        <taxon>Geoglossaceae</taxon>
        <taxon>Trichoglossum</taxon>
    </lineage>
</organism>
<comment type="similarity">
    <text evidence="3 10">Belongs to the glycosyltransferase 22 family.</text>
</comment>
<keyword evidence="8 10" id="KW-1133">Transmembrane helix</keyword>
<accession>A0A9P8RMW6</accession>
<feature type="compositionally biased region" description="Low complexity" evidence="11">
    <location>
        <begin position="177"/>
        <end position="188"/>
    </location>
</feature>
<reference evidence="12" key="1">
    <citation type="submission" date="2021-03" db="EMBL/GenBank/DDBJ databases">
        <title>Comparative genomics and phylogenomic investigation of the class Geoglossomycetes provide insights into ecological specialization and systematics.</title>
        <authorList>
            <person name="Melie T."/>
            <person name="Pirro S."/>
            <person name="Miller A.N."/>
            <person name="Quandt A."/>
        </authorList>
    </citation>
    <scope>NUCLEOTIDE SEQUENCE</scope>
    <source>
        <strain evidence="12">CAQ_001_2017</strain>
    </source>
</reference>
<keyword evidence="9 10" id="KW-0472">Membrane</keyword>
<dbReference type="AlphaFoldDB" id="A0A9P8RMW6"/>
<feature type="transmembrane region" description="Helical" evidence="10">
    <location>
        <begin position="421"/>
        <end position="440"/>
    </location>
</feature>
<comment type="subcellular location">
    <subcellularLocation>
        <location evidence="1 10">Endoplasmic reticulum membrane</location>
        <topology evidence="1 10">Multi-pass membrane protein</topology>
    </subcellularLocation>
</comment>